<dbReference type="Pfam" id="PF09979">
    <property type="entry name" value="DUF2213"/>
    <property type="match status" value="1"/>
</dbReference>
<reference evidence="1" key="1">
    <citation type="journal article" date="2021" name="Proc. Natl. Acad. Sci. U.S.A.">
        <title>A Catalog of Tens of Thousands of Viruses from Human Metagenomes Reveals Hidden Associations with Chronic Diseases.</title>
        <authorList>
            <person name="Tisza M.J."/>
            <person name="Buck C.B."/>
        </authorList>
    </citation>
    <scope>NUCLEOTIDE SEQUENCE</scope>
    <source>
        <strain evidence="1">Ctj3P51</strain>
    </source>
</reference>
<keyword evidence="1" id="KW-0378">Hydrolase</keyword>
<proteinExistence type="predicted"/>
<dbReference type="InterPro" id="IPR016913">
    <property type="entry name" value="UCP029215"/>
</dbReference>
<protein>
    <submittedName>
        <fullName evidence="1">Prohead serine protease</fullName>
    </submittedName>
</protein>
<keyword evidence="1" id="KW-0645">Protease</keyword>
<sequence>MKVLIKEKISPHKSKTPEGYLICRDAILGRTGSQEYHKNEIFPDSRDDSVVNVVRDSKEVFSPEAIASFENKPVTCEHPDEDVTPDNYKEYSVGFVRDVHQGTVDGEPVLLGNLIITDADIINDIENGIRTELSCGYTCDITDEKQPRQVNIRGNHVALCEQGRAGIAKIVDSVTPYVKGLIFQSDANILAMSEFDFDDGLYKVGNHTYILVFRSGTHATKQKELEKKYGAKNFEAFSTSLMNDKVDTFDFRNLKRYNILGPKLIVRATGYFGVNRITDAKEDEKMPKLPARLKRKIQEELGRKSTFVKDPNYDAYQFVKELGERFYVDGEPLTFTRESIKGWNKMGDGMMRKDYTFSVDGYDNTFMLSVYADPETYDTTEVNAYFLDSEDIEDELVESKSKEALKKNIATEIKAGKDPKQAAAIAYSVQRKAKDCDEDATYDTYRGYDIDLVEGDYEVTFDGHPVRFESYDAALDYIDEQLDKTEAMLRDRAIRDREYSPFFKREVRKELARKKAEVESEEAPDDEQTRMAFRKTKNNLLCKLKGYMETARDE</sequence>
<name>A0A8S5NQY6_9CAUD</name>
<organism evidence="1">
    <name type="scientific">Myoviridae sp. ctj3P51</name>
    <dbReference type="NCBI Taxonomy" id="2826687"/>
    <lineage>
        <taxon>Viruses</taxon>
        <taxon>Duplodnaviria</taxon>
        <taxon>Heunggongvirae</taxon>
        <taxon>Uroviricota</taxon>
        <taxon>Caudoviricetes</taxon>
    </lineage>
</organism>
<dbReference type="GO" id="GO:0006508">
    <property type="term" value="P:proteolysis"/>
    <property type="evidence" value="ECO:0007669"/>
    <property type="project" value="UniProtKB-KW"/>
</dbReference>
<dbReference type="EMBL" id="BK015217">
    <property type="protein sequence ID" value="DAD96459.1"/>
    <property type="molecule type" value="Genomic_DNA"/>
</dbReference>
<accession>A0A8S5NQY6</accession>
<dbReference type="GO" id="GO:0008233">
    <property type="term" value="F:peptidase activity"/>
    <property type="evidence" value="ECO:0007669"/>
    <property type="project" value="UniProtKB-KW"/>
</dbReference>
<evidence type="ECO:0000313" key="1">
    <source>
        <dbReference type="EMBL" id="DAD96459.1"/>
    </source>
</evidence>